<dbReference type="Gene3D" id="3.30.160.20">
    <property type="match status" value="1"/>
</dbReference>
<proteinExistence type="inferred from homology"/>
<dbReference type="EMBL" id="CAJVPK010000738">
    <property type="protein sequence ID" value="CAG8544672.1"/>
    <property type="molecule type" value="Genomic_DNA"/>
</dbReference>
<gene>
    <name evidence="4" type="ORF">DEBURN_LOCUS6795</name>
</gene>
<dbReference type="GO" id="GO:0016149">
    <property type="term" value="F:translation release factor activity, codon specific"/>
    <property type="evidence" value="ECO:0007669"/>
    <property type="project" value="InterPro"/>
</dbReference>
<dbReference type="Gene3D" id="3.30.70.1660">
    <property type="match status" value="1"/>
</dbReference>
<dbReference type="Pfam" id="PF03462">
    <property type="entry name" value="PCRF"/>
    <property type="match status" value="1"/>
</dbReference>
<dbReference type="SMART" id="SM00937">
    <property type="entry name" value="PCRF"/>
    <property type="match status" value="1"/>
</dbReference>
<dbReference type="PANTHER" id="PTHR43116">
    <property type="entry name" value="PEPTIDE CHAIN RELEASE FACTOR 2"/>
    <property type="match status" value="1"/>
</dbReference>
<comment type="similarity">
    <text evidence="1">Belongs to the prokaryotic/mitochondrial release factor family.</text>
</comment>
<feature type="domain" description="Prokaryotic-type class I peptide chain release factors" evidence="3">
    <location>
        <begin position="257"/>
        <end position="273"/>
    </location>
</feature>
<sequence length="387" mass="44471">MKYVNSKREFYKWQRVSLFLNIRYLTTITNNLPKILECINKNIDLLSRAKDWKSLRNTCEDVQKEAQSEDLWNDSSMASKFQKHSGRLLKKIEMFDKLTKKVNEINELSILAQEENDQDFLNMVIKDANVDLNGCIIQVTPGAGGIDSNDWAEKLYRMYEKWGIKNNFQVEELDYISNEEAGCKLASLRIKGDYAYGWLKYESGIHRLVRISPFDAQNRRHTSFASVMILPSVEENDLITREAVNIQNIDLKIETFRSSGPGGQHVNVTSSAVRITHIPTKIVVQCQNGRSQHTNKSTAMEMLRSRLYDKALKEKNNAKKEMHSKLPENAWGSQIRSYVLYPYQLIKDSRTGYETSQTESVLSEGELDGLGLKTIPVLNQDILLTLM</sequence>
<dbReference type="OrthoDB" id="2019491at2759"/>
<reference evidence="4" key="1">
    <citation type="submission" date="2021-06" db="EMBL/GenBank/DDBJ databases">
        <authorList>
            <person name="Kallberg Y."/>
            <person name="Tangrot J."/>
            <person name="Rosling A."/>
        </authorList>
    </citation>
    <scope>NUCLEOTIDE SEQUENCE</scope>
    <source>
        <strain evidence="4">AZ414A</strain>
    </source>
</reference>
<name>A0A9N9AWB0_9GLOM</name>
<dbReference type="Pfam" id="PF00472">
    <property type="entry name" value="RF-1"/>
    <property type="match status" value="1"/>
</dbReference>
<dbReference type="InterPro" id="IPR004374">
    <property type="entry name" value="PrfB"/>
</dbReference>
<dbReference type="HAMAP" id="MF_00094">
    <property type="entry name" value="Rel_fac_2"/>
    <property type="match status" value="1"/>
</dbReference>
<dbReference type="InterPro" id="IPR045853">
    <property type="entry name" value="Pep_chain_release_fac_I_sf"/>
</dbReference>
<keyword evidence="5" id="KW-1185">Reference proteome</keyword>
<accession>A0A9N9AWB0</accession>
<evidence type="ECO:0000259" key="3">
    <source>
        <dbReference type="PROSITE" id="PS00745"/>
    </source>
</evidence>
<dbReference type="PROSITE" id="PS00745">
    <property type="entry name" value="RF_PROK_I"/>
    <property type="match status" value="1"/>
</dbReference>
<dbReference type="InterPro" id="IPR005139">
    <property type="entry name" value="PCRF"/>
</dbReference>
<dbReference type="GO" id="GO:0032543">
    <property type="term" value="P:mitochondrial translation"/>
    <property type="evidence" value="ECO:0007669"/>
    <property type="project" value="UniProtKB-ARBA"/>
</dbReference>
<keyword evidence="2" id="KW-0648">Protein biosynthesis</keyword>
<dbReference type="FunFam" id="3.30.160.20:FF:000004">
    <property type="entry name" value="Peptide chain release factor 1"/>
    <property type="match status" value="1"/>
</dbReference>
<dbReference type="NCBIfam" id="TIGR00020">
    <property type="entry name" value="prfB"/>
    <property type="match status" value="1"/>
</dbReference>
<evidence type="ECO:0000313" key="4">
    <source>
        <dbReference type="EMBL" id="CAG8544672.1"/>
    </source>
</evidence>
<evidence type="ECO:0000256" key="2">
    <source>
        <dbReference type="ARBA" id="ARBA00022917"/>
    </source>
</evidence>
<comment type="caution">
    <text evidence="4">The sequence shown here is derived from an EMBL/GenBank/DDBJ whole genome shotgun (WGS) entry which is preliminary data.</text>
</comment>
<protein>
    <submittedName>
        <fullName evidence="4">9909_t:CDS:1</fullName>
    </submittedName>
</protein>
<dbReference type="Gene3D" id="1.20.58.410">
    <property type="entry name" value="Release factor"/>
    <property type="match status" value="1"/>
</dbReference>
<dbReference type="SUPFAM" id="SSF75620">
    <property type="entry name" value="Release factor"/>
    <property type="match status" value="1"/>
</dbReference>
<dbReference type="InterPro" id="IPR000352">
    <property type="entry name" value="Pep_chain_release_fac_I"/>
</dbReference>
<organism evidence="4 5">
    <name type="scientific">Diversispora eburnea</name>
    <dbReference type="NCBI Taxonomy" id="1213867"/>
    <lineage>
        <taxon>Eukaryota</taxon>
        <taxon>Fungi</taxon>
        <taxon>Fungi incertae sedis</taxon>
        <taxon>Mucoromycota</taxon>
        <taxon>Glomeromycotina</taxon>
        <taxon>Glomeromycetes</taxon>
        <taxon>Diversisporales</taxon>
        <taxon>Diversisporaceae</taxon>
        <taxon>Diversispora</taxon>
    </lineage>
</organism>
<dbReference type="AlphaFoldDB" id="A0A9N9AWB0"/>
<evidence type="ECO:0000313" key="5">
    <source>
        <dbReference type="Proteomes" id="UP000789706"/>
    </source>
</evidence>
<dbReference type="Proteomes" id="UP000789706">
    <property type="component" value="Unassembled WGS sequence"/>
</dbReference>
<dbReference type="PANTHER" id="PTHR43116:SF3">
    <property type="entry name" value="CLASS I PEPTIDE CHAIN RELEASE FACTOR"/>
    <property type="match status" value="1"/>
</dbReference>
<dbReference type="GO" id="GO:0005739">
    <property type="term" value="C:mitochondrion"/>
    <property type="evidence" value="ECO:0007669"/>
    <property type="project" value="GOC"/>
</dbReference>
<evidence type="ECO:0000256" key="1">
    <source>
        <dbReference type="ARBA" id="ARBA00010835"/>
    </source>
</evidence>